<evidence type="ECO:0000256" key="2">
    <source>
        <dbReference type="SAM" id="SignalP"/>
    </source>
</evidence>
<name>A0ABQ4Q9V7_9BURK</name>
<keyword evidence="2" id="KW-0732">Signal</keyword>
<evidence type="ECO:0000313" key="4">
    <source>
        <dbReference type="Proteomes" id="UP000887222"/>
    </source>
</evidence>
<dbReference type="PROSITE" id="PS51257">
    <property type="entry name" value="PROKAR_LIPOPROTEIN"/>
    <property type="match status" value="1"/>
</dbReference>
<keyword evidence="4" id="KW-1185">Reference proteome</keyword>
<organism evidence="3 4">
    <name type="scientific">Noviherbaspirillum aridicola</name>
    <dbReference type="NCBI Taxonomy" id="2849687"/>
    <lineage>
        <taxon>Bacteria</taxon>
        <taxon>Pseudomonadati</taxon>
        <taxon>Pseudomonadota</taxon>
        <taxon>Betaproteobacteria</taxon>
        <taxon>Burkholderiales</taxon>
        <taxon>Oxalobacteraceae</taxon>
        <taxon>Noviherbaspirillum</taxon>
    </lineage>
</organism>
<proteinExistence type="predicted"/>
<protein>
    <recommendedName>
        <fullName evidence="5">Small secreted protein</fullName>
    </recommendedName>
</protein>
<dbReference type="EMBL" id="BPMK01000018">
    <property type="protein sequence ID" value="GIZ53545.1"/>
    <property type="molecule type" value="Genomic_DNA"/>
</dbReference>
<evidence type="ECO:0000256" key="1">
    <source>
        <dbReference type="SAM" id="MobiDB-lite"/>
    </source>
</evidence>
<feature type="chain" id="PRO_5046889159" description="Small secreted protein" evidence="2">
    <location>
        <begin position="23"/>
        <end position="81"/>
    </location>
</feature>
<evidence type="ECO:0008006" key="5">
    <source>
        <dbReference type="Google" id="ProtNLM"/>
    </source>
</evidence>
<accession>A0ABQ4Q9V7</accession>
<feature type="compositionally biased region" description="Basic and acidic residues" evidence="1">
    <location>
        <begin position="72"/>
        <end position="81"/>
    </location>
</feature>
<dbReference type="Proteomes" id="UP000887222">
    <property type="component" value="Unassembled WGS sequence"/>
</dbReference>
<evidence type="ECO:0000313" key="3">
    <source>
        <dbReference type="EMBL" id="GIZ53545.1"/>
    </source>
</evidence>
<feature type="signal peptide" evidence="2">
    <location>
        <begin position="1"/>
        <end position="22"/>
    </location>
</feature>
<dbReference type="RefSeq" id="WP_220809961.1">
    <property type="nucleotide sequence ID" value="NZ_BPMK01000018.1"/>
</dbReference>
<reference evidence="3 4" key="1">
    <citation type="journal article" date="2022" name="Int. J. Syst. Evol. Microbiol.">
        <title>Noviherbaspirillum aridicola sp. nov., isolated from an arid soil in Pakistan.</title>
        <authorList>
            <person name="Khan I.U."/>
            <person name="Saqib M."/>
            <person name="Amin A."/>
            <person name="Hussain F."/>
            <person name="Li L."/>
            <person name="Liu Y.H."/>
            <person name="Fang B.Z."/>
            <person name="Ahmed I."/>
            <person name="Li W.J."/>
        </authorList>
    </citation>
    <scope>NUCLEOTIDE SEQUENCE [LARGE SCALE GENOMIC DNA]</scope>
    <source>
        <strain evidence="3 4">NCCP-691</strain>
    </source>
</reference>
<gene>
    <name evidence="3" type="ORF">NCCP691_35590</name>
</gene>
<sequence length="81" mass="8300">MLKRVKSVVALFAGAALVAALAGCEKRDEAAGAGPAQQAGEKIDQAASQAGEKMNELAGKAGQGMQELGQKMQEKAEEAKK</sequence>
<feature type="region of interest" description="Disordered" evidence="1">
    <location>
        <begin position="28"/>
        <end position="81"/>
    </location>
</feature>
<feature type="compositionally biased region" description="Low complexity" evidence="1">
    <location>
        <begin position="31"/>
        <end position="40"/>
    </location>
</feature>
<comment type="caution">
    <text evidence="3">The sequence shown here is derived from an EMBL/GenBank/DDBJ whole genome shotgun (WGS) entry which is preliminary data.</text>
</comment>